<sequence>MTNANTKRKYLITGATGMQGGAVARALASRGEQVTALVRDPASDASRALASEGITLVVGDLEDPSSLRAAAEGHDAVFSVQLAVPDSKDTELRHARNLIAAAREAGVAQFVQTTVSSTGWRDRPGVARKSRDDDWYWDAKEDVEAAVRAAGFASYTIVKPAYFIENFTSPHHYTFQWPHLVSSGELVTACAPSTQLALLHAPDFGNLVADVLTAAPDRFAGVEIELASDRRTFTEIAAALSDTLGRPVTARQARPGDDLHPLLLPGQMWWAEVGYAARPEDAEEHGLAMPTKLPELLNDHRDDLAWIAGTADPA</sequence>
<dbReference type="PANTHER" id="PTHR42748:SF7">
    <property type="entry name" value="NMRA LIKE REDOX SENSOR 1-RELATED"/>
    <property type="match status" value="1"/>
</dbReference>
<dbReference type="Proteomes" id="UP001147653">
    <property type="component" value="Unassembled WGS sequence"/>
</dbReference>
<evidence type="ECO:0000256" key="2">
    <source>
        <dbReference type="ARBA" id="ARBA00022857"/>
    </source>
</evidence>
<dbReference type="Gene3D" id="3.90.25.10">
    <property type="entry name" value="UDP-galactose 4-epimerase, domain 1"/>
    <property type="match status" value="1"/>
</dbReference>
<keyword evidence="5" id="KW-1185">Reference proteome</keyword>
<feature type="domain" description="NmrA-like" evidence="3">
    <location>
        <begin position="7"/>
        <end position="259"/>
    </location>
</feature>
<dbReference type="CDD" id="cd05251">
    <property type="entry name" value="NmrA_like_SDR_a"/>
    <property type="match status" value="1"/>
</dbReference>
<dbReference type="SUPFAM" id="SSF51735">
    <property type="entry name" value="NAD(P)-binding Rossmann-fold domains"/>
    <property type="match status" value="1"/>
</dbReference>
<evidence type="ECO:0000313" key="5">
    <source>
        <dbReference type="Proteomes" id="UP001147653"/>
    </source>
</evidence>
<dbReference type="InterPro" id="IPR008030">
    <property type="entry name" value="NmrA-like"/>
</dbReference>
<protein>
    <submittedName>
        <fullName evidence="4">NmrA/HSCARG family protein</fullName>
    </submittedName>
</protein>
<dbReference type="Pfam" id="PF05368">
    <property type="entry name" value="NmrA"/>
    <property type="match status" value="1"/>
</dbReference>
<proteinExistence type="inferred from homology"/>
<dbReference type="EMBL" id="JAPDDP010000012">
    <property type="protein sequence ID" value="MDA0180385.1"/>
    <property type="molecule type" value="Genomic_DNA"/>
</dbReference>
<reference evidence="4" key="1">
    <citation type="submission" date="2022-10" db="EMBL/GenBank/DDBJ databases">
        <title>The WGS of Solirubrobacter phytolaccae KCTC 29190.</title>
        <authorList>
            <person name="Jiang Z."/>
        </authorList>
    </citation>
    <scope>NUCLEOTIDE SEQUENCE</scope>
    <source>
        <strain evidence="4">KCTC 29190</strain>
    </source>
</reference>
<dbReference type="InterPro" id="IPR051164">
    <property type="entry name" value="NmrA-like_oxidored"/>
</dbReference>
<dbReference type="AlphaFoldDB" id="A0A9X3N5S1"/>
<name>A0A9X3N5S1_9ACTN</name>
<accession>A0A9X3N5S1</accession>
<dbReference type="RefSeq" id="WP_270024692.1">
    <property type="nucleotide sequence ID" value="NZ_JAPDDP010000012.1"/>
</dbReference>
<evidence type="ECO:0000259" key="3">
    <source>
        <dbReference type="Pfam" id="PF05368"/>
    </source>
</evidence>
<dbReference type="Gene3D" id="3.40.50.720">
    <property type="entry name" value="NAD(P)-binding Rossmann-like Domain"/>
    <property type="match status" value="1"/>
</dbReference>
<comment type="caution">
    <text evidence="4">The sequence shown here is derived from an EMBL/GenBank/DDBJ whole genome shotgun (WGS) entry which is preliminary data.</text>
</comment>
<gene>
    <name evidence="4" type="ORF">OJ997_08760</name>
</gene>
<evidence type="ECO:0000256" key="1">
    <source>
        <dbReference type="ARBA" id="ARBA00006328"/>
    </source>
</evidence>
<organism evidence="4 5">
    <name type="scientific">Solirubrobacter phytolaccae</name>
    <dbReference type="NCBI Taxonomy" id="1404360"/>
    <lineage>
        <taxon>Bacteria</taxon>
        <taxon>Bacillati</taxon>
        <taxon>Actinomycetota</taxon>
        <taxon>Thermoleophilia</taxon>
        <taxon>Solirubrobacterales</taxon>
        <taxon>Solirubrobacteraceae</taxon>
        <taxon>Solirubrobacter</taxon>
    </lineage>
</organism>
<dbReference type="PANTHER" id="PTHR42748">
    <property type="entry name" value="NITROGEN METABOLITE REPRESSION PROTEIN NMRA FAMILY MEMBER"/>
    <property type="match status" value="1"/>
</dbReference>
<dbReference type="InterPro" id="IPR036291">
    <property type="entry name" value="NAD(P)-bd_dom_sf"/>
</dbReference>
<evidence type="ECO:0000313" key="4">
    <source>
        <dbReference type="EMBL" id="MDA0180385.1"/>
    </source>
</evidence>
<comment type="similarity">
    <text evidence="1">Belongs to the NmrA-type oxidoreductase family.</text>
</comment>
<keyword evidence="2" id="KW-0521">NADP</keyword>